<feature type="compositionally biased region" description="Gly residues" evidence="4">
    <location>
        <begin position="94"/>
        <end position="106"/>
    </location>
</feature>
<dbReference type="GO" id="GO:0031047">
    <property type="term" value="P:regulatory ncRNA-mediated gene silencing"/>
    <property type="evidence" value="ECO:0007669"/>
    <property type="project" value="UniProtKB-KW"/>
</dbReference>
<evidence type="ECO:0000256" key="3">
    <source>
        <dbReference type="ARBA" id="ARBA00024022"/>
    </source>
</evidence>
<name>A0AAV3PF38_LITER</name>
<proteinExistence type="inferred from homology"/>
<feature type="compositionally biased region" description="Low complexity" evidence="4">
    <location>
        <begin position="12"/>
        <end position="23"/>
    </location>
</feature>
<comment type="similarity">
    <text evidence="3">Belongs to the SGS3 family.</text>
</comment>
<keyword evidence="2" id="KW-0943">RNA-mediated gene silencing</keyword>
<dbReference type="InterPro" id="IPR044287">
    <property type="entry name" value="SGS3"/>
</dbReference>
<dbReference type="PANTHER" id="PTHR46602:SF1">
    <property type="entry name" value="PROTEIN SUPPRESSOR OF GENE SILENCING 3"/>
    <property type="match status" value="1"/>
</dbReference>
<evidence type="ECO:0000256" key="4">
    <source>
        <dbReference type="SAM" id="MobiDB-lite"/>
    </source>
</evidence>
<dbReference type="InterPro" id="IPR005380">
    <property type="entry name" value="XS_domain"/>
</dbReference>
<evidence type="ECO:0000259" key="5">
    <source>
        <dbReference type="Pfam" id="PF03468"/>
    </source>
</evidence>
<reference evidence="7 8" key="1">
    <citation type="submission" date="2024-01" db="EMBL/GenBank/DDBJ databases">
        <title>The complete chloroplast genome sequence of Lithospermum erythrorhizon: insights into the phylogenetic relationship among Boraginaceae species and the maternal lineages of purple gromwells.</title>
        <authorList>
            <person name="Okada T."/>
            <person name="Watanabe K."/>
        </authorList>
    </citation>
    <scope>NUCLEOTIDE SEQUENCE [LARGE SCALE GENOMIC DNA]</scope>
</reference>
<protein>
    <submittedName>
        <fullName evidence="7">Uncharacterized protein</fullName>
    </submittedName>
</protein>
<organism evidence="7 8">
    <name type="scientific">Lithospermum erythrorhizon</name>
    <name type="common">Purple gromwell</name>
    <name type="synonym">Lithospermum officinale var. erythrorhizon</name>
    <dbReference type="NCBI Taxonomy" id="34254"/>
    <lineage>
        <taxon>Eukaryota</taxon>
        <taxon>Viridiplantae</taxon>
        <taxon>Streptophyta</taxon>
        <taxon>Embryophyta</taxon>
        <taxon>Tracheophyta</taxon>
        <taxon>Spermatophyta</taxon>
        <taxon>Magnoliopsida</taxon>
        <taxon>eudicotyledons</taxon>
        <taxon>Gunneridae</taxon>
        <taxon>Pentapetalae</taxon>
        <taxon>asterids</taxon>
        <taxon>lamiids</taxon>
        <taxon>Boraginales</taxon>
        <taxon>Boraginaceae</taxon>
        <taxon>Boraginoideae</taxon>
        <taxon>Lithospermeae</taxon>
        <taxon>Lithospermum</taxon>
    </lineage>
</organism>
<dbReference type="PANTHER" id="PTHR46602">
    <property type="entry name" value="PROTEIN SUPPRESSOR OF GENE SILENCING 3"/>
    <property type="match status" value="1"/>
</dbReference>
<evidence type="ECO:0000313" key="7">
    <source>
        <dbReference type="EMBL" id="GAA0150280.1"/>
    </source>
</evidence>
<evidence type="ECO:0000259" key="6">
    <source>
        <dbReference type="Pfam" id="PF03470"/>
    </source>
</evidence>
<sequence>MSARRGGNKFVSAGASDSSSKGKNVAEMSTNAIDQLNQGLVGVSLDDCQNGDGWEVYSKKPKSKAGNNSGKQPVQHNSTTKAWGNPDTAQKLGMRGGTGSGRGGNTRNGLSSESKNSTGRGNGKVQQINHWNNVNPPVLTPAVPPLADGRGWSTRPVSDHSSSSLGHKNTVETVNPGNKDIKTDRSIDVDDDDDDIDYDDELLDDSDDDLLSDGYDSDASQKSLETRKKNRWFKELFECMDSLTVEQITDPERQWHCPVCKGGPGAIDWFPGLQAVVTHAKTKGSKRVKLHRELAKLLDEELRNRGSSAVAAGEFFGKWVAPGGGDKEIVWPPMVIIRNTHHDKDENEKWIGMGNQELLDYFSDYAASKARHSYGPQGHRGMSVLIFEASAVGYLEAARLSSDFENKVRDRAAWERCGLSAFHPGGKRQLFGYLADKKDLDFFNQHSQGKSKLKFEMKSHQEMVVKQFRQMGEDNQQLLRLKSKFSEAQKHSKALEETYGIVSEKLRKTLEENRIVRQKTKIHHEQNKEEMDYQEKFFKEKLALIEEARKEKEEYFEKIQQNERQKIKQNHEDPYLPEGNKPRAEDVQNFISNQDKKMEAFVDARDNLIKSHEEMKMELRRKHWEEELALEKEFDAKLTELEEQYTPGHAPPVNGSTNF</sequence>
<keyword evidence="8" id="KW-1185">Reference proteome</keyword>
<dbReference type="Gene3D" id="3.30.70.2890">
    <property type="entry name" value="XS domain"/>
    <property type="match status" value="1"/>
</dbReference>
<gene>
    <name evidence="7" type="ORF">LIER_09256</name>
</gene>
<feature type="region of interest" description="Disordered" evidence="4">
    <location>
        <begin position="561"/>
        <end position="581"/>
    </location>
</feature>
<dbReference type="Pfam" id="PF03470">
    <property type="entry name" value="zf-XS"/>
    <property type="match status" value="1"/>
</dbReference>
<dbReference type="InterPro" id="IPR038588">
    <property type="entry name" value="XS_domain_sf"/>
</dbReference>
<dbReference type="Pfam" id="PF03468">
    <property type="entry name" value="XS"/>
    <property type="match status" value="1"/>
</dbReference>
<feature type="compositionally biased region" description="Polar residues" evidence="4">
    <location>
        <begin position="155"/>
        <end position="176"/>
    </location>
</feature>
<evidence type="ECO:0000256" key="1">
    <source>
        <dbReference type="ARBA" id="ARBA00023054"/>
    </source>
</evidence>
<dbReference type="InterPro" id="IPR005381">
    <property type="entry name" value="Znf-XS_domain"/>
</dbReference>
<dbReference type="GO" id="GO:0051607">
    <property type="term" value="P:defense response to virus"/>
    <property type="evidence" value="ECO:0007669"/>
    <property type="project" value="InterPro"/>
</dbReference>
<keyword evidence="1" id="KW-0175">Coiled coil</keyword>
<feature type="compositionally biased region" description="Polar residues" evidence="4">
    <location>
        <begin position="113"/>
        <end position="131"/>
    </location>
</feature>
<dbReference type="Proteomes" id="UP001454036">
    <property type="component" value="Unassembled WGS sequence"/>
</dbReference>
<evidence type="ECO:0000313" key="8">
    <source>
        <dbReference type="Proteomes" id="UP001454036"/>
    </source>
</evidence>
<feature type="region of interest" description="Disordered" evidence="4">
    <location>
        <begin position="1"/>
        <end position="26"/>
    </location>
</feature>
<feature type="compositionally biased region" description="Basic and acidic residues" evidence="4">
    <location>
        <begin position="179"/>
        <end position="188"/>
    </location>
</feature>
<dbReference type="AlphaFoldDB" id="A0AAV3PF38"/>
<feature type="domain" description="XS" evidence="5">
    <location>
        <begin position="326"/>
        <end position="440"/>
    </location>
</feature>
<feature type="domain" description="Zinc finger-XS" evidence="6">
    <location>
        <begin position="257"/>
        <end position="295"/>
    </location>
</feature>
<feature type="region of interest" description="Disordered" evidence="4">
    <location>
        <begin position="50"/>
        <end position="221"/>
    </location>
</feature>
<feature type="compositionally biased region" description="Acidic residues" evidence="4">
    <location>
        <begin position="189"/>
        <end position="211"/>
    </location>
</feature>
<accession>A0AAV3PF38</accession>
<dbReference type="EMBL" id="BAABME010001560">
    <property type="protein sequence ID" value="GAA0150280.1"/>
    <property type="molecule type" value="Genomic_DNA"/>
</dbReference>
<feature type="compositionally biased region" description="Polar residues" evidence="4">
    <location>
        <begin position="65"/>
        <end position="82"/>
    </location>
</feature>
<comment type="caution">
    <text evidence="7">The sequence shown here is derived from an EMBL/GenBank/DDBJ whole genome shotgun (WGS) entry which is preliminary data.</text>
</comment>
<evidence type="ECO:0000256" key="2">
    <source>
        <dbReference type="ARBA" id="ARBA00023158"/>
    </source>
</evidence>